<keyword evidence="1" id="KW-0472">Membrane</keyword>
<reference evidence="2 3" key="1">
    <citation type="journal article" date="2019" name="Environ. Microbiol.">
        <title>Species interactions and distinct microbial communities in high Arctic permafrost affected cryosols are associated with the CH4 and CO2 gas fluxes.</title>
        <authorList>
            <person name="Altshuler I."/>
            <person name="Hamel J."/>
            <person name="Turney S."/>
            <person name="Magnuson E."/>
            <person name="Levesque R."/>
            <person name="Greer C."/>
            <person name="Whyte L.G."/>
        </authorList>
    </citation>
    <scope>NUCLEOTIDE SEQUENCE [LARGE SCALE GENOMIC DNA]</scope>
    <source>
        <strain evidence="2 3">OWC5</strain>
    </source>
</reference>
<evidence type="ECO:0000256" key="1">
    <source>
        <dbReference type="SAM" id="Phobius"/>
    </source>
</evidence>
<feature type="transmembrane region" description="Helical" evidence="1">
    <location>
        <begin position="44"/>
        <end position="67"/>
    </location>
</feature>
<sequence length="105" mass="12082">MIHGSEHLLLGRLAILPFAFVEWGVLLWYLSSLQRFRDNFLKRFLGGAISIATVFVVIFGQMEVYAIITSIPHPVDDNFFFIVFSIEHAASIFLVFYITIKSRNQ</sequence>
<proteinExistence type="predicted"/>
<accession>A0A502HX45</accession>
<protein>
    <submittedName>
        <fullName evidence="2">Uncharacterized protein</fullName>
    </submittedName>
</protein>
<feature type="transmembrane region" description="Helical" evidence="1">
    <location>
        <begin position="12"/>
        <end position="32"/>
    </location>
</feature>
<feature type="transmembrane region" description="Helical" evidence="1">
    <location>
        <begin position="79"/>
        <end position="100"/>
    </location>
</feature>
<gene>
    <name evidence="2" type="ORF">EAH74_26795</name>
</gene>
<keyword evidence="1" id="KW-1133">Transmembrane helix</keyword>
<dbReference type="EMBL" id="RCZA01000013">
    <property type="protein sequence ID" value="TPG77922.1"/>
    <property type="molecule type" value="Genomic_DNA"/>
</dbReference>
<dbReference type="Proteomes" id="UP000320914">
    <property type="component" value="Unassembled WGS sequence"/>
</dbReference>
<evidence type="ECO:0000313" key="2">
    <source>
        <dbReference type="EMBL" id="TPG77922.1"/>
    </source>
</evidence>
<dbReference type="AlphaFoldDB" id="A0A502HX45"/>
<keyword evidence="1" id="KW-0812">Transmembrane</keyword>
<comment type="caution">
    <text evidence="2">The sequence shown here is derived from an EMBL/GenBank/DDBJ whole genome shotgun (WGS) entry which is preliminary data.</text>
</comment>
<organism evidence="2 3">
    <name type="scientific">Pseudomonas mandelii</name>
    <dbReference type="NCBI Taxonomy" id="75612"/>
    <lineage>
        <taxon>Bacteria</taxon>
        <taxon>Pseudomonadati</taxon>
        <taxon>Pseudomonadota</taxon>
        <taxon>Gammaproteobacteria</taxon>
        <taxon>Pseudomonadales</taxon>
        <taxon>Pseudomonadaceae</taxon>
        <taxon>Pseudomonas</taxon>
    </lineage>
</organism>
<name>A0A502HX45_9PSED</name>
<evidence type="ECO:0000313" key="3">
    <source>
        <dbReference type="Proteomes" id="UP000320914"/>
    </source>
</evidence>